<protein>
    <recommendedName>
        <fullName evidence="4">TPR-like protein</fullName>
    </recommendedName>
</protein>
<name>A0A2J6PHA2_9HELO</name>
<sequence length="529" mass="57575">MPKPKQFLKENKKKSKHAPSVPTTADEYLAAGVDFEEAGEKWRGGDAAKSTRFFVRAIDCYEEALKKFPYSFDLAYNKARLQYELTQHPKLLQQLPGSLLELLQTAIESSRYALKLNGQNADVLFNTAQALTSFVEALQDASNATDPLPFLEEALDLFQKCLEHQELQHQEFEEQSAAAAAMGPQEIDMDDGGVSLTNDSTMDFESEVGWNMKIPFFLMNPLNGGIMLIRHFPATPSTNRALPLDMPSSLAQVEDDRWATIIEPVTNSSLLDTLLAQLRTLSLLCSLLPVRSGPALNFIQSYATPILSSKLDAYCTDTGRDIEAIIARDDYLSSLSDLQFRNGLLSVKEYSEQVNSLYTFPSLNTHPEALVKSAESLLTLHHNLLPSPSPETLPLSWTALSTALTSLTTASKLPDVENLAAVHILRGDVEMLRYQMGVPPPPQGWEIATKSADVLLKNAEVFYRGGKNVASAAGEEGVVMEGRVKEAVVKGVRGDGVGMRGLLGGIGGEAVEGGVFTAGQLQGLGISGL</sequence>
<keyword evidence="3" id="KW-1185">Reference proteome</keyword>
<evidence type="ECO:0000313" key="3">
    <source>
        <dbReference type="Proteomes" id="UP000235672"/>
    </source>
</evidence>
<dbReference type="SUPFAM" id="SSF48452">
    <property type="entry name" value="TPR-like"/>
    <property type="match status" value="1"/>
</dbReference>
<proteinExistence type="predicted"/>
<dbReference type="Proteomes" id="UP000235672">
    <property type="component" value="Unassembled WGS sequence"/>
</dbReference>
<dbReference type="Gene3D" id="1.25.40.10">
    <property type="entry name" value="Tetratricopeptide repeat domain"/>
    <property type="match status" value="1"/>
</dbReference>
<dbReference type="EMBL" id="KZ613532">
    <property type="protein sequence ID" value="PMD13400.1"/>
    <property type="molecule type" value="Genomic_DNA"/>
</dbReference>
<accession>A0A2J6PHA2</accession>
<dbReference type="InterPro" id="IPR011990">
    <property type="entry name" value="TPR-like_helical_dom_sf"/>
</dbReference>
<organism evidence="2 3">
    <name type="scientific">Hyaloscypha hepaticicola</name>
    <dbReference type="NCBI Taxonomy" id="2082293"/>
    <lineage>
        <taxon>Eukaryota</taxon>
        <taxon>Fungi</taxon>
        <taxon>Dikarya</taxon>
        <taxon>Ascomycota</taxon>
        <taxon>Pezizomycotina</taxon>
        <taxon>Leotiomycetes</taxon>
        <taxon>Helotiales</taxon>
        <taxon>Hyaloscyphaceae</taxon>
        <taxon>Hyaloscypha</taxon>
    </lineage>
</organism>
<evidence type="ECO:0008006" key="4">
    <source>
        <dbReference type="Google" id="ProtNLM"/>
    </source>
</evidence>
<reference evidence="2 3" key="1">
    <citation type="submission" date="2016-05" db="EMBL/GenBank/DDBJ databases">
        <title>A degradative enzymes factory behind the ericoid mycorrhizal symbiosis.</title>
        <authorList>
            <consortium name="DOE Joint Genome Institute"/>
            <person name="Martino E."/>
            <person name="Morin E."/>
            <person name="Grelet G."/>
            <person name="Kuo A."/>
            <person name="Kohler A."/>
            <person name="Daghino S."/>
            <person name="Barry K."/>
            <person name="Choi C."/>
            <person name="Cichocki N."/>
            <person name="Clum A."/>
            <person name="Copeland A."/>
            <person name="Hainaut M."/>
            <person name="Haridas S."/>
            <person name="Labutti K."/>
            <person name="Lindquist E."/>
            <person name="Lipzen A."/>
            <person name="Khouja H.-R."/>
            <person name="Murat C."/>
            <person name="Ohm R."/>
            <person name="Olson A."/>
            <person name="Spatafora J."/>
            <person name="Veneault-Fourrey C."/>
            <person name="Henrissat B."/>
            <person name="Grigoriev I."/>
            <person name="Martin F."/>
            <person name="Perotto S."/>
        </authorList>
    </citation>
    <scope>NUCLEOTIDE SEQUENCE [LARGE SCALE GENOMIC DNA]</scope>
    <source>
        <strain evidence="2 3">UAMH 7357</strain>
    </source>
</reference>
<feature type="region of interest" description="Disordered" evidence="1">
    <location>
        <begin position="1"/>
        <end position="23"/>
    </location>
</feature>
<gene>
    <name evidence="2" type="ORF">NA56DRAFT_712151</name>
</gene>
<dbReference type="AlphaFoldDB" id="A0A2J6PHA2"/>
<dbReference type="OrthoDB" id="5328412at2759"/>
<evidence type="ECO:0000256" key="1">
    <source>
        <dbReference type="SAM" id="MobiDB-lite"/>
    </source>
</evidence>
<evidence type="ECO:0000313" key="2">
    <source>
        <dbReference type="EMBL" id="PMD13400.1"/>
    </source>
</evidence>